<keyword evidence="2" id="KW-1185">Reference proteome</keyword>
<dbReference type="RefSeq" id="WP_062843567.1">
    <property type="nucleotide sequence ID" value="NZ_CP014945.1"/>
</dbReference>
<evidence type="ECO:0000313" key="2">
    <source>
        <dbReference type="Proteomes" id="UP000076104"/>
    </source>
</evidence>
<name>A0ABM5ZUS9_9GAMM</name>
<protein>
    <recommendedName>
        <fullName evidence="3">Glycosyltransferase</fullName>
    </recommendedName>
</protein>
<dbReference type="Gene3D" id="3.40.50.2000">
    <property type="entry name" value="Glycogen Phosphorylase B"/>
    <property type="match status" value="1"/>
</dbReference>
<dbReference type="GeneID" id="33061191"/>
<dbReference type="SUPFAM" id="SSF53756">
    <property type="entry name" value="UDP-Glycosyltransferase/glycogen phosphorylase"/>
    <property type="match status" value="1"/>
</dbReference>
<dbReference type="Proteomes" id="UP000076104">
    <property type="component" value="Chromosome"/>
</dbReference>
<organism evidence="1 2">
    <name type="scientific">Psychrobacter alimentarius</name>
    <dbReference type="NCBI Taxonomy" id="261164"/>
    <lineage>
        <taxon>Bacteria</taxon>
        <taxon>Pseudomonadati</taxon>
        <taxon>Pseudomonadota</taxon>
        <taxon>Gammaproteobacteria</taxon>
        <taxon>Moraxellales</taxon>
        <taxon>Moraxellaceae</taxon>
        <taxon>Psychrobacter</taxon>
    </lineage>
</organism>
<evidence type="ECO:0000313" key="1">
    <source>
        <dbReference type="EMBL" id="AMT95778.1"/>
    </source>
</evidence>
<gene>
    <name evidence="1" type="ORF">A3K91_0142</name>
</gene>
<dbReference type="EMBL" id="CP014945">
    <property type="protein sequence ID" value="AMT95778.1"/>
    <property type="molecule type" value="Genomic_DNA"/>
</dbReference>
<proteinExistence type="predicted"/>
<accession>A0ABM5ZUS9</accession>
<sequence>MLIEEINFDSIIHLIKGEHTAPIIRDFSEYFSDFNLERVLLVTDEKIETDVRVLNQLVALREKTEDITILRVIPNNHYTSIQKNNILKSLYLESLKKILYFPWFFILVMMHHPRLNFRTKAKQGIYNDHSYFLSEKIDTSGYTCVICNNLISASIVDSHDQVEYIYDIHELEVFRNRNKPSIQRSFYIYLNEMQELNNKKNIITISSHLAKTLSNMYCYKPYKINCIYNRNFSSPKVLFNENSNVDNYLLIYVGNVSLDRGLEDIVRLSFEYDILIIACNYKEEAINYLEQNSDLNRLKIFKGMDYQDILSESIQQYRYPFFLILINPNHPSYRYALPNKFFQSQAIGCPIIAYEKTYLADIILEFKCGLIFSDKTDVNFLNNISEEIYVSMKTSMKIDIEKAIVCKKL</sequence>
<reference evidence="1 2" key="1">
    <citation type="submission" date="2016-03" db="EMBL/GenBank/DDBJ databases">
        <title>Genome sequencing of Psychrobacter alimentarius PAMC 27889.</title>
        <authorList>
            <person name="Lee J."/>
            <person name="Kim O.-S."/>
        </authorList>
    </citation>
    <scope>NUCLEOTIDE SEQUENCE [LARGE SCALE GENOMIC DNA]</scope>
    <source>
        <strain evidence="1 2">PAMC 27889</strain>
    </source>
</reference>
<evidence type="ECO:0008006" key="3">
    <source>
        <dbReference type="Google" id="ProtNLM"/>
    </source>
</evidence>